<dbReference type="AlphaFoldDB" id="K6YEJ5"/>
<dbReference type="InterPro" id="IPR010836">
    <property type="entry name" value="SapC"/>
</dbReference>
<dbReference type="Proteomes" id="UP000006334">
    <property type="component" value="Unassembled WGS sequence"/>
</dbReference>
<reference evidence="1 2" key="1">
    <citation type="journal article" date="2017" name="Antonie Van Leeuwenhoek">
        <title>Rhizobium rhizosphaerae sp. nov., a novel species isolated from rice rhizosphere.</title>
        <authorList>
            <person name="Zhao J.J."/>
            <person name="Zhang J."/>
            <person name="Zhang R.J."/>
            <person name="Zhang C.W."/>
            <person name="Yin H.Q."/>
            <person name="Zhang X.X."/>
        </authorList>
    </citation>
    <scope>NUCLEOTIDE SEQUENCE [LARGE SCALE GENOMIC DNA]</scope>
    <source>
        <strain evidence="1 2">E3</strain>
    </source>
</reference>
<protein>
    <recommendedName>
        <fullName evidence="3">SapC family protein</fullName>
    </recommendedName>
</protein>
<name>K6YEJ5_9ALTE</name>
<organism evidence="1 2">
    <name type="scientific">Aliiglaciecola lipolytica E3</name>
    <dbReference type="NCBI Taxonomy" id="1127673"/>
    <lineage>
        <taxon>Bacteria</taxon>
        <taxon>Pseudomonadati</taxon>
        <taxon>Pseudomonadota</taxon>
        <taxon>Gammaproteobacteria</taxon>
        <taxon>Alteromonadales</taxon>
        <taxon>Alteromonadaceae</taxon>
        <taxon>Aliiglaciecola</taxon>
    </lineage>
</organism>
<evidence type="ECO:0008006" key="3">
    <source>
        <dbReference type="Google" id="ProtNLM"/>
    </source>
</evidence>
<evidence type="ECO:0000313" key="1">
    <source>
        <dbReference type="EMBL" id="GAC16592.1"/>
    </source>
</evidence>
<dbReference type="STRING" id="1127673.GLIP_3981"/>
<gene>
    <name evidence="1" type="ORF">GLIP_3981</name>
</gene>
<comment type="caution">
    <text evidence="1">The sequence shown here is derived from an EMBL/GenBank/DDBJ whole genome shotgun (WGS) entry which is preliminary data.</text>
</comment>
<dbReference type="OrthoDB" id="9806524at2"/>
<dbReference type="RefSeq" id="WP_008846394.1">
    <property type="nucleotide sequence ID" value="NZ_BAEN01000076.1"/>
</dbReference>
<accession>K6YEJ5</accession>
<keyword evidence="2" id="KW-1185">Reference proteome</keyword>
<dbReference type="Pfam" id="PF07277">
    <property type="entry name" value="SapC"/>
    <property type="match status" value="1"/>
</dbReference>
<evidence type="ECO:0000313" key="2">
    <source>
        <dbReference type="Proteomes" id="UP000006334"/>
    </source>
</evidence>
<sequence>MNKQISPLSPAKHRDIYIRSNDNFLQASEDQLIPLVVQEVVDAATEFPVLFVKNSSTGEFTLVAMLGLKAQQNLYCSDESEQQYDANYAPLVLRNYPFYLQQSAEQQFAVCIDELSPLVNHDEGQKLFNDNDEQTDFLKNKAESLIKFVEQQHITKGFIQLLLEHDLLHPQKLTIRLNDNDPLTIDGIYMVDQQRLENLDDKVYATLRKNGALQIIHAHLMSMKQVNRLTRRLLKSANK</sequence>
<dbReference type="EMBL" id="BAEN01000076">
    <property type="protein sequence ID" value="GAC16592.1"/>
    <property type="molecule type" value="Genomic_DNA"/>
</dbReference>
<dbReference type="eggNOG" id="COG1262">
    <property type="taxonomic scope" value="Bacteria"/>
</dbReference>
<proteinExistence type="predicted"/>